<feature type="transmembrane region" description="Helical" evidence="1">
    <location>
        <begin position="114"/>
        <end position="132"/>
    </location>
</feature>
<accession>A0A364VD22</accession>
<feature type="transmembrane region" description="Helical" evidence="1">
    <location>
        <begin position="138"/>
        <end position="161"/>
    </location>
</feature>
<dbReference type="Proteomes" id="UP000251047">
    <property type="component" value="Unassembled WGS sequence"/>
</dbReference>
<dbReference type="Pfam" id="PF13630">
    <property type="entry name" value="SdpI"/>
    <property type="match status" value="1"/>
</dbReference>
<evidence type="ECO:0000313" key="3">
    <source>
        <dbReference type="Proteomes" id="UP000251047"/>
    </source>
</evidence>
<protein>
    <recommendedName>
        <fullName evidence="4">SdpI family protein</fullName>
    </recommendedName>
</protein>
<keyword evidence="1" id="KW-0472">Membrane</keyword>
<proteinExistence type="predicted"/>
<dbReference type="EMBL" id="PHQP01000012">
    <property type="protein sequence ID" value="RAV34524.1"/>
    <property type="molecule type" value="Genomic_DNA"/>
</dbReference>
<feature type="transmembrane region" description="Helical" evidence="1">
    <location>
        <begin position="46"/>
        <end position="72"/>
    </location>
</feature>
<keyword evidence="1" id="KW-0812">Transmembrane</keyword>
<gene>
    <name evidence="2" type="ORF">CWC39_02715</name>
</gene>
<evidence type="ECO:0000256" key="1">
    <source>
        <dbReference type="SAM" id="Phobius"/>
    </source>
</evidence>
<reference evidence="2 3" key="1">
    <citation type="journal article" date="2018" name="Syst. Appl. Microbiol.">
        <title>Corynebacterium heidelbergense sp. nov., isolated from the preen glands of Egyptian geese (Alopochen aegyptiacus).</title>
        <authorList>
            <person name="Braun M.S."/>
            <person name="Wang E."/>
            <person name="Zimmermann S."/>
            <person name="Wink M."/>
        </authorList>
    </citation>
    <scope>NUCLEOTIDE SEQUENCE [LARGE SCALE GENOMIC DNA]</scope>
    <source>
        <strain evidence="2 3">DSM 104638</strain>
    </source>
</reference>
<dbReference type="AlphaFoldDB" id="A0A364VD22"/>
<sequence length="179" mass="18784">MKAIVRPVNVRRARLPCRAGPRRIGWLCVPTGTKRPPVPFHVQKGVVVMVAVGALIGGIDLILVGGLLYGIAGQLENGKFSRNNAIGIRTKQTKLSDSGWAAGHKKAAPIQRRVGFVGVVLGILMVVLAFVARNLTALNVVVGVASYVWLILGIIWVAVAADRAAGEANRAAAGAEQLG</sequence>
<dbReference type="OrthoDB" id="4422170at2"/>
<evidence type="ECO:0008006" key="4">
    <source>
        <dbReference type="Google" id="ProtNLM"/>
    </source>
</evidence>
<evidence type="ECO:0000313" key="2">
    <source>
        <dbReference type="EMBL" id="RAV34524.1"/>
    </source>
</evidence>
<organism evidence="2 3">
    <name type="scientific">Corynebacterium heidelbergense</name>
    <dbReference type="NCBI Taxonomy" id="2055947"/>
    <lineage>
        <taxon>Bacteria</taxon>
        <taxon>Bacillati</taxon>
        <taxon>Actinomycetota</taxon>
        <taxon>Actinomycetes</taxon>
        <taxon>Mycobacteriales</taxon>
        <taxon>Corynebacteriaceae</taxon>
        <taxon>Corynebacterium</taxon>
    </lineage>
</organism>
<comment type="caution">
    <text evidence="2">The sequence shown here is derived from an EMBL/GenBank/DDBJ whole genome shotgun (WGS) entry which is preliminary data.</text>
</comment>
<name>A0A364VD22_9CORY</name>
<keyword evidence="1" id="KW-1133">Transmembrane helix</keyword>
<dbReference type="InterPro" id="IPR025962">
    <property type="entry name" value="SdpI/YhfL"/>
</dbReference>